<dbReference type="OrthoDB" id="75169at2759"/>
<dbReference type="SUPFAM" id="SSF82708">
    <property type="entry name" value="R3H domain"/>
    <property type="match status" value="1"/>
</dbReference>
<comment type="caution">
    <text evidence="1">The sequence shown here is derived from an EMBL/GenBank/DDBJ whole genome shotgun (WGS) entry which is preliminary data.</text>
</comment>
<sequence length="126" mass="14644">MMGAKQGAKRDKRFSHPSFCAKECFERINHEIKSLLRKRHVPLGILSAIEEDVVTFFASEPLAVYKSCLPSGYQRLLLHACCQYLDLSCQSFNKDGFRWSKVRNNNDYFDRPPVMLSGYLEQKMNF</sequence>
<reference evidence="1 2" key="1">
    <citation type="journal article" date="2018" name="Gigascience">
        <title>Genomes of trombidid mites reveal novel predicted allergens and laterally-transferred genes associated with secondary metabolism.</title>
        <authorList>
            <person name="Dong X."/>
            <person name="Chaisiri K."/>
            <person name="Xia D."/>
            <person name="Armstrong S.D."/>
            <person name="Fang Y."/>
            <person name="Donnelly M.J."/>
            <person name="Kadowaki T."/>
            <person name="McGarry J.W."/>
            <person name="Darby A.C."/>
            <person name="Makepeace B.L."/>
        </authorList>
    </citation>
    <scope>NUCLEOTIDE SEQUENCE [LARGE SCALE GENOMIC DNA]</scope>
    <source>
        <strain evidence="1">UoL-WK</strain>
    </source>
</reference>
<evidence type="ECO:0000313" key="1">
    <source>
        <dbReference type="EMBL" id="RWS04595.1"/>
    </source>
</evidence>
<dbReference type="EMBL" id="NCKU01005420">
    <property type="protein sequence ID" value="RWS04595.1"/>
    <property type="molecule type" value="Genomic_DNA"/>
</dbReference>
<keyword evidence="2" id="KW-1185">Reference proteome</keyword>
<dbReference type="STRING" id="1965070.A0A443QNK3"/>
<dbReference type="InterPro" id="IPR036867">
    <property type="entry name" value="R3H_dom_sf"/>
</dbReference>
<dbReference type="Proteomes" id="UP000285301">
    <property type="component" value="Unassembled WGS sequence"/>
</dbReference>
<dbReference type="GO" id="GO:0003676">
    <property type="term" value="F:nucleic acid binding"/>
    <property type="evidence" value="ECO:0007669"/>
    <property type="project" value="InterPro"/>
</dbReference>
<dbReference type="PANTHER" id="PTHR32019">
    <property type="entry name" value="R3H DOMAIN-CONTAINING PROTEIN 4"/>
    <property type="match status" value="1"/>
</dbReference>
<name>A0A443QNK3_9ACAR</name>
<proteinExistence type="predicted"/>
<dbReference type="AlphaFoldDB" id="A0A443QNK3"/>
<gene>
    <name evidence="1" type="ORF">B4U79_10465</name>
</gene>
<dbReference type="PANTHER" id="PTHR32019:SF2">
    <property type="entry name" value="R3H DOMAIN-CONTAINING PROTEIN 4"/>
    <property type="match status" value="1"/>
</dbReference>
<organism evidence="1 2">
    <name type="scientific">Dinothrombium tinctorium</name>
    <dbReference type="NCBI Taxonomy" id="1965070"/>
    <lineage>
        <taxon>Eukaryota</taxon>
        <taxon>Metazoa</taxon>
        <taxon>Ecdysozoa</taxon>
        <taxon>Arthropoda</taxon>
        <taxon>Chelicerata</taxon>
        <taxon>Arachnida</taxon>
        <taxon>Acari</taxon>
        <taxon>Acariformes</taxon>
        <taxon>Trombidiformes</taxon>
        <taxon>Prostigmata</taxon>
        <taxon>Anystina</taxon>
        <taxon>Parasitengona</taxon>
        <taxon>Trombidioidea</taxon>
        <taxon>Trombidiidae</taxon>
        <taxon>Dinothrombium</taxon>
    </lineage>
</organism>
<accession>A0A443QNK3</accession>
<dbReference type="InterPro" id="IPR039629">
    <property type="entry name" value="R3HDM4"/>
</dbReference>
<evidence type="ECO:0000313" key="2">
    <source>
        <dbReference type="Proteomes" id="UP000285301"/>
    </source>
</evidence>
<protein>
    <submittedName>
        <fullName evidence="1">R3H domain-containing protein 4-like isoform X1</fullName>
    </submittedName>
</protein>